<dbReference type="Pfam" id="PF00078">
    <property type="entry name" value="RVT_1"/>
    <property type="match status" value="1"/>
</dbReference>
<proteinExistence type="predicted"/>
<dbReference type="Proteomes" id="UP000225706">
    <property type="component" value="Unassembled WGS sequence"/>
</dbReference>
<comment type="caution">
    <text evidence="2">The sequence shown here is derived from an EMBL/GenBank/DDBJ whole genome shotgun (WGS) entry which is preliminary data.</text>
</comment>
<dbReference type="PANTHER" id="PTHR47510">
    <property type="entry name" value="REVERSE TRANSCRIPTASE DOMAIN-CONTAINING PROTEIN"/>
    <property type="match status" value="1"/>
</dbReference>
<dbReference type="OrthoDB" id="5978128at2759"/>
<gene>
    <name evidence="2" type="ORF">AWC38_SpisGene366</name>
</gene>
<dbReference type="STRING" id="50429.A0A2B4SZY8"/>
<reference evidence="3" key="1">
    <citation type="journal article" date="2017" name="bioRxiv">
        <title>Comparative analysis of the genomes of Stylophora pistillata and Acropora digitifera provides evidence for extensive differences between species of corals.</title>
        <authorList>
            <person name="Voolstra C.R."/>
            <person name="Li Y."/>
            <person name="Liew Y.J."/>
            <person name="Baumgarten S."/>
            <person name="Zoccola D."/>
            <person name="Flot J.-F."/>
            <person name="Tambutte S."/>
            <person name="Allemand D."/>
            <person name="Aranda M."/>
        </authorList>
    </citation>
    <scope>NUCLEOTIDE SEQUENCE [LARGE SCALE GENOMIC DNA]</scope>
</reference>
<dbReference type="AlphaFoldDB" id="A0A2B4SZY8"/>
<protein>
    <submittedName>
        <fullName evidence="2">Transposon TX1 uncharacterized 149 kDa protein</fullName>
    </submittedName>
</protein>
<dbReference type="InterPro" id="IPR000477">
    <property type="entry name" value="RT_dom"/>
</dbReference>
<name>A0A2B4SZY8_STYPI</name>
<feature type="domain" description="Reverse transcriptase" evidence="1">
    <location>
        <begin position="127"/>
        <end position="247"/>
    </location>
</feature>
<dbReference type="EMBL" id="LSMT01000002">
    <property type="protein sequence ID" value="PFX34739.1"/>
    <property type="molecule type" value="Genomic_DNA"/>
</dbReference>
<organism evidence="2 3">
    <name type="scientific">Stylophora pistillata</name>
    <name type="common">Smooth cauliflower coral</name>
    <dbReference type="NCBI Taxonomy" id="50429"/>
    <lineage>
        <taxon>Eukaryota</taxon>
        <taxon>Metazoa</taxon>
        <taxon>Cnidaria</taxon>
        <taxon>Anthozoa</taxon>
        <taxon>Hexacorallia</taxon>
        <taxon>Scleractinia</taxon>
        <taxon>Astrocoeniina</taxon>
        <taxon>Pocilloporidae</taxon>
        <taxon>Stylophora</taxon>
    </lineage>
</organism>
<evidence type="ECO:0000313" key="3">
    <source>
        <dbReference type="Proteomes" id="UP000225706"/>
    </source>
</evidence>
<accession>A0A2B4SZY8</accession>
<evidence type="ECO:0000313" key="2">
    <source>
        <dbReference type="EMBL" id="PFX34739.1"/>
    </source>
</evidence>
<keyword evidence="3" id="KW-1185">Reference proteome</keyword>
<sequence length="327" mass="35866">MQSATRTDPTSVLKHIDTGPDSSRTALVNVINSAFLAPMNCFTPLDSGVSIAVQYTDTPTVTEFSVLKKLIALNPAKASGPDGVPAWLLKENADLLAPVVTDILNSSYLEVRLPQSWKLANVVPLPKQTHVYDVNKHLRPISLTPVLSKLAEDFVVDRYVKPAVLAKADPRQFGTVPGSSTTEALISMTHAWYSATDGASVSVILFDFKKAFDLIDHQILVKKLGTYNISNAVISWIIDFLTSSKQRVKTRPRLLLRMGRGPSGGSSRHKTGAVTVYHHDQRAGCSWHRSLELKRSGLGTRELVQFFCTCIRPITEYACPVFHDGLG</sequence>
<dbReference type="PANTHER" id="PTHR47510:SF3">
    <property type="entry name" value="ENDO_EXONUCLEASE_PHOSPHATASE DOMAIN-CONTAINING PROTEIN"/>
    <property type="match status" value="1"/>
</dbReference>
<evidence type="ECO:0000259" key="1">
    <source>
        <dbReference type="Pfam" id="PF00078"/>
    </source>
</evidence>